<evidence type="ECO:0000313" key="3">
    <source>
        <dbReference type="Proteomes" id="UP001141552"/>
    </source>
</evidence>
<dbReference type="Pfam" id="PF04788">
    <property type="entry name" value="DUF620"/>
    <property type="match status" value="1"/>
</dbReference>
<sequence>MYVKMAGSEMHEGDDSVRAGKSTEISAGSDGKVGWNKSSSQASHANRGGPPRPLRRLFQDFFSLH</sequence>
<feature type="region of interest" description="Disordered" evidence="1">
    <location>
        <begin position="1"/>
        <end position="54"/>
    </location>
</feature>
<dbReference type="InterPro" id="IPR006873">
    <property type="entry name" value="DUF620"/>
</dbReference>
<dbReference type="EMBL" id="JAKUCV010007196">
    <property type="protein sequence ID" value="KAJ4824404.1"/>
    <property type="molecule type" value="Genomic_DNA"/>
</dbReference>
<evidence type="ECO:0000313" key="2">
    <source>
        <dbReference type="EMBL" id="KAJ4824404.1"/>
    </source>
</evidence>
<reference evidence="2" key="2">
    <citation type="journal article" date="2023" name="Plants (Basel)">
        <title>Annotation of the Turnera subulata (Passifloraceae) Draft Genome Reveals the S-Locus Evolved after the Divergence of Turneroideae from Passifloroideae in a Stepwise Manner.</title>
        <authorList>
            <person name="Henning P.M."/>
            <person name="Roalson E.H."/>
            <person name="Mir W."/>
            <person name="McCubbin A.G."/>
            <person name="Shore J.S."/>
        </authorList>
    </citation>
    <scope>NUCLEOTIDE SEQUENCE</scope>
    <source>
        <strain evidence="2">F60SS</strain>
    </source>
</reference>
<dbReference type="Proteomes" id="UP001141552">
    <property type="component" value="Unassembled WGS sequence"/>
</dbReference>
<organism evidence="2 3">
    <name type="scientific">Turnera subulata</name>
    <dbReference type="NCBI Taxonomy" id="218843"/>
    <lineage>
        <taxon>Eukaryota</taxon>
        <taxon>Viridiplantae</taxon>
        <taxon>Streptophyta</taxon>
        <taxon>Embryophyta</taxon>
        <taxon>Tracheophyta</taxon>
        <taxon>Spermatophyta</taxon>
        <taxon>Magnoliopsida</taxon>
        <taxon>eudicotyledons</taxon>
        <taxon>Gunneridae</taxon>
        <taxon>Pentapetalae</taxon>
        <taxon>rosids</taxon>
        <taxon>fabids</taxon>
        <taxon>Malpighiales</taxon>
        <taxon>Passifloraceae</taxon>
        <taxon>Turnera</taxon>
    </lineage>
</organism>
<dbReference type="AlphaFoldDB" id="A0A9Q0F3T1"/>
<keyword evidence="3" id="KW-1185">Reference proteome</keyword>
<name>A0A9Q0F3T1_9ROSI</name>
<feature type="compositionally biased region" description="Basic and acidic residues" evidence="1">
    <location>
        <begin position="9"/>
        <end position="18"/>
    </location>
</feature>
<accession>A0A9Q0F3T1</accession>
<comment type="caution">
    <text evidence="2">The sequence shown here is derived from an EMBL/GenBank/DDBJ whole genome shotgun (WGS) entry which is preliminary data.</text>
</comment>
<evidence type="ECO:0000256" key="1">
    <source>
        <dbReference type="SAM" id="MobiDB-lite"/>
    </source>
</evidence>
<proteinExistence type="predicted"/>
<reference evidence="2" key="1">
    <citation type="submission" date="2022-02" db="EMBL/GenBank/DDBJ databases">
        <authorList>
            <person name="Henning P.M."/>
            <person name="McCubbin A.G."/>
            <person name="Shore J.S."/>
        </authorList>
    </citation>
    <scope>NUCLEOTIDE SEQUENCE</scope>
    <source>
        <strain evidence="2">F60SS</strain>
        <tissue evidence="2">Leaves</tissue>
    </source>
</reference>
<gene>
    <name evidence="2" type="ORF">Tsubulata_036121</name>
</gene>
<protein>
    <submittedName>
        <fullName evidence="2">Uncharacterized protein</fullName>
    </submittedName>
</protein>